<dbReference type="EMBL" id="BGZK01005821">
    <property type="protein sequence ID" value="GBP15590.1"/>
    <property type="molecule type" value="Genomic_DNA"/>
</dbReference>
<keyword evidence="4" id="KW-1185">Reference proteome</keyword>
<dbReference type="OrthoDB" id="6251307at2759"/>
<dbReference type="AlphaFoldDB" id="A0A4C1TNN2"/>
<sequence length="70" mass="8223">MRAITSAKIHVSVRFDTNKIIRNSKYRQADDNLLFGQEEIDDIDVFPFESFNKPFKLAIALLKEFRFAKD</sequence>
<gene>
    <name evidence="3" type="ORF">EVAR_73502_1</name>
</gene>
<evidence type="ECO:0000259" key="2">
    <source>
        <dbReference type="PROSITE" id="PS51304"/>
    </source>
</evidence>
<dbReference type="Proteomes" id="UP000299102">
    <property type="component" value="Unassembled WGS sequence"/>
</dbReference>
<proteinExistence type="predicted"/>
<dbReference type="Gene3D" id="2.60.120.200">
    <property type="match status" value="1"/>
</dbReference>
<comment type="caution">
    <text evidence="3">The sequence shown here is derived from an EMBL/GenBank/DDBJ whole genome shotgun (WGS) entry which is preliminary data.</text>
</comment>
<keyword evidence="1" id="KW-0430">Lectin</keyword>
<evidence type="ECO:0000256" key="1">
    <source>
        <dbReference type="ARBA" id="ARBA00022734"/>
    </source>
</evidence>
<accession>A0A4C1TNN2</accession>
<name>A0A4C1TNN2_EUMVA</name>
<protein>
    <recommendedName>
        <fullName evidence="2">Galectin domain-containing protein</fullName>
    </recommendedName>
</protein>
<feature type="domain" description="Galectin" evidence="2">
    <location>
        <begin position="1"/>
        <end position="70"/>
    </location>
</feature>
<evidence type="ECO:0000313" key="4">
    <source>
        <dbReference type="Proteomes" id="UP000299102"/>
    </source>
</evidence>
<dbReference type="InterPro" id="IPR001079">
    <property type="entry name" value="Galectin_CRD"/>
</dbReference>
<dbReference type="PROSITE" id="PS51304">
    <property type="entry name" value="GALECTIN"/>
    <property type="match status" value="1"/>
</dbReference>
<organism evidence="3 4">
    <name type="scientific">Eumeta variegata</name>
    <name type="common">Bagworm moth</name>
    <name type="synonym">Eumeta japonica</name>
    <dbReference type="NCBI Taxonomy" id="151549"/>
    <lineage>
        <taxon>Eukaryota</taxon>
        <taxon>Metazoa</taxon>
        <taxon>Ecdysozoa</taxon>
        <taxon>Arthropoda</taxon>
        <taxon>Hexapoda</taxon>
        <taxon>Insecta</taxon>
        <taxon>Pterygota</taxon>
        <taxon>Neoptera</taxon>
        <taxon>Endopterygota</taxon>
        <taxon>Lepidoptera</taxon>
        <taxon>Glossata</taxon>
        <taxon>Ditrysia</taxon>
        <taxon>Tineoidea</taxon>
        <taxon>Psychidae</taxon>
        <taxon>Oiketicinae</taxon>
        <taxon>Eumeta</taxon>
    </lineage>
</organism>
<evidence type="ECO:0000313" key="3">
    <source>
        <dbReference type="EMBL" id="GBP15590.1"/>
    </source>
</evidence>
<reference evidence="3 4" key="1">
    <citation type="journal article" date="2019" name="Commun. Biol.">
        <title>The bagworm genome reveals a unique fibroin gene that provides high tensile strength.</title>
        <authorList>
            <person name="Kono N."/>
            <person name="Nakamura H."/>
            <person name="Ohtoshi R."/>
            <person name="Tomita M."/>
            <person name="Numata K."/>
            <person name="Arakawa K."/>
        </authorList>
    </citation>
    <scope>NUCLEOTIDE SEQUENCE [LARGE SCALE GENOMIC DNA]</scope>
</reference>
<feature type="non-terminal residue" evidence="3">
    <location>
        <position position="70"/>
    </location>
</feature>
<dbReference type="GO" id="GO:0030246">
    <property type="term" value="F:carbohydrate binding"/>
    <property type="evidence" value="ECO:0007669"/>
    <property type="project" value="UniProtKB-KW"/>
</dbReference>